<accession>A0A183BLU9</accession>
<reference evidence="2" key="3">
    <citation type="submission" date="2016-06" db="UniProtKB">
        <authorList>
            <consortium name="WormBaseParasite"/>
        </authorList>
    </citation>
    <scope>IDENTIFICATION</scope>
</reference>
<proteinExistence type="predicted"/>
<reference evidence="1" key="2">
    <citation type="submission" date="2014-05" db="EMBL/GenBank/DDBJ databases">
        <title>The genome and life-stage specific transcriptomes of Globodera pallida elucidate key aspects of plant parasitism by a cyst nematode.</title>
        <authorList>
            <person name="Cotton J.A."/>
            <person name="Lilley C.J."/>
            <person name="Jones L.M."/>
            <person name="Kikuchi T."/>
            <person name="Reid A.J."/>
            <person name="Thorpe P."/>
            <person name="Tsai I.J."/>
            <person name="Beasley H."/>
            <person name="Blok V."/>
            <person name="Cock P.J.A."/>
            <person name="Van den Akker S.E."/>
            <person name="Holroyd N."/>
            <person name="Hunt M."/>
            <person name="Mantelin S."/>
            <person name="Naghra H."/>
            <person name="Pain A."/>
            <person name="Palomares-Rius J.E."/>
            <person name="Zarowiecki M."/>
            <person name="Berriman M."/>
            <person name="Jones J.T."/>
            <person name="Urwin P.E."/>
        </authorList>
    </citation>
    <scope>NUCLEOTIDE SEQUENCE [LARGE SCALE GENOMIC DNA]</scope>
    <source>
        <strain evidence="1">Lindley</strain>
    </source>
</reference>
<evidence type="ECO:0000313" key="2">
    <source>
        <dbReference type="WBParaSite" id="GPLIN_000158400"/>
    </source>
</evidence>
<organism evidence="1 2">
    <name type="scientific">Globodera pallida</name>
    <name type="common">Potato cyst nematode worm</name>
    <name type="synonym">Heterodera pallida</name>
    <dbReference type="NCBI Taxonomy" id="36090"/>
    <lineage>
        <taxon>Eukaryota</taxon>
        <taxon>Metazoa</taxon>
        <taxon>Ecdysozoa</taxon>
        <taxon>Nematoda</taxon>
        <taxon>Chromadorea</taxon>
        <taxon>Rhabditida</taxon>
        <taxon>Tylenchina</taxon>
        <taxon>Tylenchomorpha</taxon>
        <taxon>Tylenchoidea</taxon>
        <taxon>Heteroderidae</taxon>
        <taxon>Heteroderinae</taxon>
        <taxon>Globodera</taxon>
    </lineage>
</organism>
<sequence>MPSASEHNNNYKPRHIQSFSLLNALNVQLSALDVIQFAEFIAKFQINTLVTNFLNVNKRDNETIGQH</sequence>
<keyword evidence="1" id="KW-1185">Reference proteome</keyword>
<name>A0A183BLU9_GLOPA</name>
<dbReference type="WBParaSite" id="GPLIN_000158400">
    <property type="protein sequence ID" value="GPLIN_000158400"/>
    <property type="gene ID" value="GPLIN_000158400"/>
</dbReference>
<reference evidence="1" key="1">
    <citation type="submission" date="2013-12" db="EMBL/GenBank/DDBJ databases">
        <authorList>
            <person name="Aslett M."/>
        </authorList>
    </citation>
    <scope>NUCLEOTIDE SEQUENCE [LARGE SCALE GENOMIC DNA]</scope>
    <source>
        <strain evidence="1">Lindley</strain>
    </source>
</reference>
<evidence type="ECO:0000313" key="1">
    <source>
        <dbReference type="Proteomes" id="UP000050741"/>
    </source>
</evidence>
<protein>
    <submittedName>
        <fullName evidence="2">Uncharacterized protein</fullName>
    </submittedName>
</protein>
<dbReference type="Proteomes" id="UP000050741">
    <property type="component" value="Unassembled WGS sequence"/>
</dbReference>
<dbReference type="AlphaFoldDB" id="A0A183BLU9"/>